<evidence type="ECO:0000313" key="3">
    <source>
        <dbReference type="Proteomes" id="UP000317366"/>
    </source>
</evidence>
<dbReference type="EMBL" id="VBOX01000058">
    <property type="protein sequence ID" value="TMQ63477.1"/>
    <property type="molecule type" value="Genomic_DNA"/>
</dbReference>
<reference evidence="2 3" key="1">
    <citation type="journal article" date="2019" name="Nat. Microbiol.">
        <title>Mediterranean grassland soil C-N compound turnover is dependent on rainfall and depth, and is mediated by genomically divergent microorganisms.</title>
        <authorList>
            <person name="Diamond S."/>
            <person name="Andeer P.F."/>
            <person name="Li Z."/>
            <person name="Crits-Christoph A."/>
            <person name="Burstein D."/>
            <person name="Anantharaman K."/>
            <person name="Lane K.R."/>
            <person name="Thomas B.C."/>
            <person name="Pan C."/>
            <person name="Northen T.R."/>
            <person name="Banfield J.F."/>
        </authorList>
    </citation>
    <scope>NUCLEOTIDE SEQUENCE [LARGE SCALE GENOMIC DNA]</scope>
    <source>
        <strain evidence="2">WS_7</strain>
    </source>
</reference>
<accession>A0A538TIL7</accession>
<organism evidence="2 3">
    <name type="scientific">Eiseniibacteriota bacterium</name>
    <dbReference type="NCBI Taxonomy" id="2212470"/>
    <lineage>
        <taxon>Bacteria</taxon>
        <taxon>Candidatus Eiseniibacteriota</taxon>
    </lineage>
</organism>
<evidence type="ECO:0000313" key="2">
    <source>
        <dbReference type="EMBL" id="TMQ63477.1"/>
    </source>
</evidence>
<feature type="compositionally biased region" description="Basic and acidic residues" evidence="1">
    <location>
        <begin position="369"/>
        <end position="379"/>
    </location>
</feature>
<evidence type="ECO:0000256" key="1">
    <source>
        <dbReference type="SAM" id="MobiDB-lite"/>
    </source>
</evidence>
<gene>
    <name evidence="2" type="ORF">E6K77_05265</name>
</gene>
<dbReference type="AlphaFoldDB" id="A0A538TIL7"/>
<sequence>MKKLASPATAGAVGPVGGASPAIPASPRANAERPQTKGIQVSEHAYPSVDLEPYLSARDRKGGKRVLRDRSGGIALVREDALNQDLFRTNGVPLHNVGRRFRVVGEDGITEQERWIAPFDVIHRSRENPKHFDGLKLPLGELVFDHGLYLKFSPGVAELGVNDRGDVLLRRDSSSDPTIGPVWNSFNTVITGRAKRLVTRTTLDAHKADVKEAAGWLKALEAVSKQKTLISRFSCAGVQYTHRGNVPYLRRTSQTNFFPPQDAEMMVIAKQIDNRFRERGMKKAPRVTIVSLMGVPRSEAEHAQFLRLLKRARVSAERLGIPSRLRDSRLWDPDSKAVVTSNFVYFCPLSDLKDEVTIITVNTDYHGEVKSDRQDDRGRFLGGAERGLSPTGAQAPLSDRPRARGFVGERAGGKARADFSGNRDPVPGRLDRDPERLETRVGVLVDGALPLRPHRGIPGTEIRALR</sequence>
<proteinExistence type="predicted"/>
<feature type="region of interest" description="Disordered" evidence="1">
    <location>
        <begin position="1"/>
        <end position="43"/>
    </location>
</feature>
<name>A0A538TIL7_UNCEI</name>
<feature type="compositionally biased region" description="Low complexity" evidence="1">
    <location>
        <begin position="1"/>
        <end position="29"/>
    </location>
</feature>
<comment type="caution">
    <text evidence="2">The sequence shown here is derived from an EMBL/GenBank/DDBJ whole genome shotgun (WGS) entry which is preliminary data.</text>
</comment>
<protein>
    <submittedName>
        <fullName evidence="2">Uncharacterized protein</fullName>
    </submittedName>
</protein>
<feature type="region of interest" description="Disordered" evidence="1">
    <location>
        <begin position="369"/>
        <end position="435"/>
    </location>
</feature>
<dbReference type="Proteomes" id="UP000317366">
    <property type="component" value="Unassembled WGS sequence"/>
</dbReference>